<evidence type="ECO:0000313" key="2">
    <source>
        <dbReference type="EMBL" id="KUL46962.1"/>
    </source>
</evidence>
<feature type="transmembrane region" description="Helical" evidence="1">
    <location>
        <begin position="21"/>
        <end position="49"/>
    </location>
</feature>
<dbReference type="RefSeq" id="WP_062697208.1">
    <property type="nucleotide sequence ID" value="NZ_LLZG01000001.1"/>
</dbReference>
<protein>
    <recommendedName>
        <fullName evidence="4">Integral membrane protein</fullName>
    </recommendedName>
</protein>
<accession>A0A0X3VRP3</accession>
<gene>
    <name evidence="2" type="ORF">ADL12_00505</name>
</gene>
<feature type="transmembrane region" description="Helical" evidence="1">
    <location>
        <begin position="145"/>
        <end position="166"/>
    </location>
</feature>
<keyword evidence="1" id="KW-0812">Transmembrane</keyword>
<dbReference type="PANTHER" id="PTHR42305">
    <property type="entry name" value="MEMBRANE PROTEIN RV1733C-RELATED"/>
    <property type="match status" value="1"/>
</dbReference>
<proteinExistence type="predicted"/>
<dbReference type="InterPro" id="IPR039708">
    <property type="entry name" value="MT1774/Rv1733c-like"/>
</dbReference>
<dbReference type="OrthoDB" id="5190748at2"/>
<reference evidence="3" key="1">
    <citation type="submission" date="2015-10" db="EMBL/GenBank/DDBJ databases">
        <authorList>
            <person name="Ju K.-S."/>
            <person name="Doroghazi J.R."/>
            <person name="Metcalf W.W."/>
        </authorList>
    </citation>
    <scope>NUCLEOTIDE SEQUENCE [LARGE SCALE GENOMIC DNA]</scope>
    <source>
        <strain evidence="3">NRRL 3151</strain>
    </source>
</reference>
<keyword evidence="1" id="KW-0472">Membrane</keyword>
<dbReference type="AlphaFoldDB" id="A0A0X3VRP3"/>
<organism evidence="2 3">
    <name type="scientific">Streptomyces regalis</name>
    <dbReference type="NCBI Taxonomy" id="68262"/>
    <lineage>
        <taxon>Bacteria</taxon>
        <taxon>Bacillati</taxon>
        <taxon>Actinomycetota</taxon>
        <taxon>Actinomycetes</taxon>
        <taxon>Kitasatosporales</taxon>
        <taxon>Streptomycetaceae</taxon>
        <taxon>Streptomyces</taxon>
    </lineage>
</organism>
<dbReference type="PANTHER" id="PTHR42305:SF1">
    <property type="entry name" value="MEMBRANE PROTEIN RV1733C-RELATED"/>
    <property type="match status" value="1"/>
</dbReference>
<keyword evidence="3" id="KW-1185">Reference proteome</keyword>
<keyword evidence="1" id="KW-1133">Transmembrane helix</keyword>
<name>A0A0X3VRP3_9ACTN</name>
<comment type="caution">
    <text evidence="2">The sequence shown here is derived from an EMBL/GenBank/DDBJ whole genome shotgun (WGS) entry which is preliminary data.</text>
</comment>
<dbReference type="EMBL" id="LLZG01000001">
    <property type="protein sequence ID" value="KUL46962.1"/>
    <property type="molecule type" value="Genomic_DNA"/>
</dbReference>
<evidence type="ECO:0000313" key="3">
    <source>
        <dbReference type="Proteomes" id="UP000053923"/>
    </source>
</evidence>
<sequence>MRYRLCGRRLRHSPLRRRSDVVEAWTLLAVAVLLLVAAPLVGVFTAWWAHDDARATAREQRAERRQIRAEVVGRTSDALPMAQGGRRPSVRTTVRWTEPEGGPRTATARVPAGTRNGDTVDVWLDSRGRSVAPPADSTAVWQHTITIGVCATGGAVAVILLGHAVVRHAAMRRRLAEWDQEWARTEPEWTGRRA</sequence>
<evidence type="ECO:0008006" key="4">
    <source>
        <dbReference type="Google" id="ProtNLM"/>
    </source>
</evidence>
<evidence type="ECO:0000256" key="1">
    <source>
        <dbReference type="SAM" id="Phobius"/>
    </source>
</evidence>
<dbReference type="Proteomes" id="UP000053923">
    <property type="component" value="Unassembled WGS sequence"/>
</dbReference>